<sequence>DLILYKNGEEAASTSLPSLSTAGTNIYIGGHPSYFTRYVDATIDEVGIWNRSLTAEEISDLYNEGNGLAYPFVVDTCACPGAGNDWEIDMSDYCNITEACDLTTGTLSFTGAGWCNCNASVDTTNLGDPGASGVLYIQDSCLITID</sequence>
<organism evidence="1">
    <name type="scientific">marine sediment metagenome</name>
    <dbReference type="NCBI Taxonomy" id="412755"/>
    <lineage>
        <taxon>unclassified sequences</taxon>
        <taxon>metagenomes</taxon>
        <taxon>ecological metagenomes</taxon>
    </lineage>
</organism>
<name>X1J0R1_9ZZZZ</name>
<proteinExistence type="predicted"/>
<dbReference type="Pfam" id="PF13385">
    <property type="entry name" value="Laminin_G_3"/>
    <property type="match status" value="1"/>
</dbReference>
<dbReference type="EMBL" id="BARU01036072">
    <property type="protein sequence ID" value="GAH87542.1"/>
    <property type="molecule type" value="Genomic_DNA"/>
</dbReference>
<dbReference type="AlphaFoldDB" id="X1J0R1"/>
<gene>
    <name evidence="1" type="ORF">S03H2_56405</name>
</gene>
<evidence type="ECO:0000313" key="1">
    <source>
        <dbReference type="EMBL" id="GAH87542.1"/>
    </source>
</evidence>
<dbReference type="SUPFAM" id="SSF49899">
    <property type="entry name" value="Concanavalin A-like lectins/glucanases"/>
    <property type="match status" value="1"/>
</dbReference>
<dbReference type="Gene3D" id="2.60.120.200">
    <property type="match status" value="1"/>
</dbReference>
<reference evidence="1" key="1">
    <citation type="journal article" date="2014" name="Front. Microbiol.">
        <title>High frequency of phylogenetically diverse reductive dehalogenase-homologous genes in deep subseafloor sedimentary metagenomes.</title>
        <authorList>
            <person name="Kawai M."/>
            <person name="Futagami T."/>
            <person name="Toyoda A."/>
            <person name="Takaki Y."/>
            <person name="Nishi S."/>
            <person name="Hori S."/>
            <person name="Arai W."/>
            <person name="Tsubouchi T."/>
            <person name="Morono Y."/>
            <person name="Uchiyama I."/>
            <person name="Ito T."/>
            <person name="Fujiyama A."/>
            <person name="Inagaki F."/>
            <person name="Takami H."/>
        </authorList>
    </citation>
    <scope>NUCLEOTIDE SEQUENCE</scope>
    <source>
        <strain evidence="1">Expedition CK06-06</strain>
    </source>
</reference>
<accession>X1J0R1</accession>
<protein>
    <recommendedName>
        <fullName evidence="2">LamG-like jellyroll fold domain-containing protein</fullName>
    </recommendedName>
</protein>
<comment type="caution">
    <text evidence="1">The sequence shown here is derived from an EMBL/GenBank/DDBJ whole genome shotgun (WGS) entry which is preliminary data.</text>
</comment>
<feature type="non-terminal residue" evidence="1">
    <location>
        <position position="1"/>
    </location>
</feature>
<evidence type="ECO:0008006" key="2">
    <source>
        <dbReference type="Google" id="ProtNLM"/>
    </source>
</evidence>
<dbReference type="InterPro" id="IPR013320">
    <property type="entry name" value="ConA-like_dom_sf"/>
</dbReference>